<dbReference type="Proteomes" id="UP000095286">
    <property type="component" value="Unplaced"/>
</dbReference>
<evidence type="ECO:0000313" key="2">
    <source>
        <dbReference type="WBParaSite" id="RSKR_0001104200.1"/>
    </source>
</evidence>
<protein>
    <submittedName>
        <fullName evidence="2">G_PROTEIN_RECEP_F1_2 domain-containing protein</fullName>
    </submittedName>
</protein>
<accession>A0AC35UGN2</accession>
<proteinExistence type="predicted"/>
<reference evidence="2" key="1">
    <citation type="submission" date="2016-11" db="UniProtKB">
        <authorList>
            <consortium name="WormBaseParasite"/>
        </authorList>
    </citation>
    <scope>IDENTIFICATION</scope>
    <source>
        <strain evidence="2">KR3021</strain>
    </source>
</reference>
<dbReference type="WBParaSite" id="RSKR_0001104200.1">
    <property type="protein sequence ID" value="RSKR_0001104200.1"/>
    <property type="gene ID" value="RSKR_0001104200"/>
</dbReference>
<evidence type="ECO:0000313" key="1">
    <source>
        <dbReference type="Proteomes" id="UP000095286"/>
    </source>
</evidence>
<name>A0AC35UGN2_9BILA</name>
<organism evidence="1 2">
    <name type="scientific">Rhabditophanes sp. KR3021</name>
    <dbReference type="NCBI Taxonomy" id="114890"/>
    <lineage>
        <taxon>Eukaryota</taxon>
        <taxon>Metazoa</taxon>
        <taxon>Ecdysozoa</taxon>
        <taxon>Nematoda</taxon>
        <taxon>Chromadorea</taxon>
        <taxon>Rhabditida</taxon>
        <taxon>Tylenchina</taxon>
        <taxon>Panagrolaimomorpha</taxon>
        <taxon>Strongyloidoidea</taxon>
        <taxon>Alloionematidae</taxon>
        <taxon>Rhabditophanes</taxon>
    </lineage>
</organism>
<sequence>MSSSIGWVNAIIRGGSGIVATIANVIIIYLGVRSKKFLTNYTNFTIFFLAVADFIFGFGAILRCINDLSPVLVDFGNTYQYNICSALLTPQVWSYQLRQLIVLFVALDMFCAIRFPFRYRLVPIRVS</sequence>